<feature type="domain" description="Zn(2)-C6 fungal-type" evidence="6">
    <location>
        <begin position="14"/>
        <end position="47"/>
    </location>
</feature>
<organism evidence="7 8">
    <name type="scientific">Penicillium digitatum (strain PHI26 / CECT 20796)</name>
    <name type="common">Green mold</name>
    <dbReference type="NCBI Taxonomy" id="1170229"/>
    <lineage>
        <taxon>Eukaryota</taxon>
        <taxon>Fungi</taxon>
        <taxon>Dikarya</taxon>
        <taxon>Ascomycota</taxon>
        <taxon>Pezizomycotina</taxon>
        <taxon>Eurotiomycetes</taxon>
        <taxon>Eurotiomycetidae</taxon>
        <taxon>Eurotiales</taxon>
        <taxon>Aspergillaceae</taxon>
        <taxon>Penicillium</taxon>
    </lineage>
</organism>
<dbReference type="CDD" id="cd00067">
    <property type="entry name" value="GAL4"/>
    <property type="match status" value="1"/>
</dbReference>
<sequence length="551" mass="61755">MHTIHNYRHSRRSACDRCRGQKLRCERDLMNGMSCERCLKAQEMCITSMNRPAPVTLPSNHGQNLLARDDRERQRFDQRHESMSVLHKSSGSRVEKLLHSPSPIPERRNMEEHHYWGEAAAMPNFPGGSFPASSADIRFNIPLGIGNFMAPVEHWGHPHLSLSTDAYNLPCDWMPSNQQYPCEAKSCFSSVFTSIAPTSTRQATEIAIPEPVQTKRLNYDENESLFAIKDLPDPVWEDHRDLATITKPLPITTWQEGLPSTSKLEIRKSLLRLKGGILEDLELLETRSMLIQSSPLFCENSGFSIETLDLPIYRLLDHSSWLLAIVRSSCGATEESLEVLLATQIFESEGGGCEGSSFILPGEGSSFILPDAGENGGDEDLTTASPHDSGYQTTAASPDPATTPTVPKCDIALWLGILEAHCSLVRIYHAVFMRLYQLFLIIPPTDAATILLLPKVRFGQFILEGNLVVQVQSLVDFGSKMMEELDQALKLRSSSAQPQEDRFNPSETVHQKDWSTSIREIVLSQEQEHSEMSLEEIMKCLRQLVKDPVVD</sequence>
<comment type="caution">
    <text evidence="7">The sequence shown here is derived from an EMBL/GenBank/DDBJ whole genome shotgun (WGS) entry which is preliminary data.</text>
</comment>
<evidence type="ECO:0000256" key="4">
    <source>
        <dbReference type="ARBA" id="ARBA00023242"/>
    </source>
</evidence>
<keyword evidence="8" id="KW-1185">Reference proteome</keyword>
<feature type="compositionally biased region" description="Low complexity" evidence="5">
    <location>
        <begin position="393"/>
        <end position="402"/>
    </location>
</feature>
<dbReference type="Gene3D" id="4.10.240.10">
    <property type="entry name" value="Zn(2)-C6 fungal-type DNA-binding domain"/>
    <property type="match status" value="1"/>
</dbReference>
<feature type="region of interest" description="Disordered" evidence="5">
    <location>
        <begin position="378"/>
        <end position="402"/>
    </location>
</feature>
<dbReference type="EMBL" id="AKCT01000058">
    <property type="protein sequence ID" value="EKV17540.1"/>
    <property type="molecule type" value="Genomic_DNA"/>
</dbReference>
<dbReference type="InterPro" id="IPR036864">
    <property type="entry name" value="Zn2-C6_fun-type_DNA-bd_sf"/>
</dbReference>
<dbReference type="PROSITE" id="PS50048">
    <property type="entry name" value="ZN2_CY6_FUNGAL_2"/>
    <property type="match status" value="1"/>
</dbReference>
<gene>
    <name evidence="7" type="ORF">PDIG_14200</name>
</gene>
<evidence type="ECO:0000256" key="3">
    <source>
        <dbReference type="ARBA" id="ARBA00023163"/>
    </source>
</evidence>
<dbReference type="AlphaFoldDB" id="K9G6G7"/>
<evidence type="ECO:0000313" key="7">
    <source>
        <dbReference type="EMBL" id="EKV17540.1"/>
    </source>
</evidence>
<dbReference type="STRING" id="1170229.K9G6G7"/>
<protein>
    <recommendedName>
        <fullName evidence="6">Zn(2)-C6 fungal-type domain-containing protein</fullName>
    </recommendedName>
</protein>
<dbReference type="InterPro" id="IPR001138">
    <property type="entry name" value="Zn2Cys6_DnaBD"/>
</dbReference>
<dbReference type="eggNOG" id="ENOG502T6GM">
    <property type="taxonomic scope" value="Eukaryota"/>
</dbReference>
<dbReference type="GO" id="GO:0008270">
    <property type="term" value="F:zinc ion binding"/>
    <property type="evidence" value="ECO:0007669"/>
    <property type="project" value="InterPro"/>
</dbReference>
<keyword evidence="3" id="KW-0804">Transcription</keyword>
<dbReference type="Proteomes" id="UP000009882">
    <property type="component" value="Unassembled WGS sequence"/>
</dbReference>
<dbReference type="GO" id="GO:0000981">
    <property type="term" value="F:DNA-binding transcription factor activity, RNA polymerase II-specific"/>
    <property type="evidence" value="ECO:0007669"/>
    <property type="project" value="InterPro"/>
</dbReference>
<name>K9G6G7_PEND2</name>
<dbReference type="OrthoDB" id="4222821at2759"/>
<accession>K9G6G7</accession>
<keyword evidence="1" id="KW-0805">Transcription regulation</keyword>
<keyword evidence="2" id="KW-0238">DNA-binding</keyword>
<proteinExistence type="predicted"/>
<feature type="compositionally biased region" description="Polar residues" evidence="5">
    <location>
        <begin position="382"/>
        <end position="392"/>
    </location>
</feature>
<dbReference type="InParanoid" id="K9G6G7"/>
<evidence type="ECO:0000313" key="8">
    <source>
        <dbReference type="Proteomes" id="UP000009882"/>
    </source>
</evidence>
<dbReference type="SUPFAM" id="SSF57701">
    <property type="entry name" value="Zn2/Cys6 DNA-binding domain"/>
    <property type="match status" value="1"/>
</dbReference>
<dbReference type="HOGENOM" id="CLU_509096_0_0_1"/>
<evidence type="ECO:0000259" key="6">
    <source>
        <dbReference type="PROSITE" id="PS50048"/>
    </source>
</evidence>
<evidence type="ECO:0000256" key="2">
    <source>
        <dbReference type="ARBA" id="ARBA00023125"/>
    </source>
</evidence>
<evidence type="ECO:0000256" key="5">
    <source>
        <dbReference type="SAM" id="MobiDB-lite"/>
    </source>
</evidence>
<reference evidence="8" key="1">
    <citation type="journal article" date="2012" name="BMC Genomics">
        <title>Genome sequence of the necrotrophic fungus Penicillium digitatum, the main postharvest pathogen of citrus.</title>
        <authorList>
            <person name="Marcet-Houben M."/>
            <person name="Ballester A.-R."/>
            <person name="de la Fuente B."/>
            <person name="Harries E."/>
            <person name="Marcos J.F."/>
            <person name="Gonzalez-Candelas L."/>
            <person name="Gabaldon T."/>
        </authorList>
    </citation>
    <scope>NUCLEOTIDE SEQUENCE [LARGE SCALE GENOMIC DNA]</scope>
    <source>
        <strain evidence="8">PHI26 / CECT 20796</strain>
    </source>
</reference>
<dbReference type="PROSITE" id="PS00463">
    <property type="entry name" value="ZN2_CY6_FUNGAL_1"/>
    <property type="match status" value="1"/>
</dbReference>
<dbReference type="OMA" id="CSLVRIY"/>
<dbReference type="GO" id="GO:0003677">
    <property type="term" value="F:DNA binding"/>
    <property type="evidence" value="ECO:0007669"/>
    <property type="project" value="UniProtKB-KW"/>
</dbReference>
<keyword evidence="4" id="KW-0539">Nucleus</keyword>
<evidence type="ECO:0000256" key="1">
    <source>
        <dbReference type="ARBA" id="ARBA00023015"/>
    </source>
</evidence>
<feature type="region of interest" description="Disordered" evidence="5">
    <location>
        <begin position="83"/>
        <end position="106"/>
    </location>
</feature>